<protein>
    <submittedName>
        <fullName evidence="1">P-loop containing nucleoside triphosphate hydrolase protein</fullName>
    </submittedName>
</protein>
<dbReference type="EMBL" id="MU267675">
    <property type="protein sequence ID" value="KAH7911543.1"/>
    <property type="molecule type" value="Genomic_DNA"/>
</dbReference>
<evidence type="ECO:0000313" key="1">
    <source>
        <dbReference type="EMBL" id="KAH7911543.1"/>
    </source>
</evidence>
<keyword evidence="2" id="KW-1185">Reference proteome</keyword>
<organism evidence="1 2">
    <name type="scientific">Hygrophoropsis aurantiaca</name>
    <dbReference type="NCBI Taxonomy" id="72124"/>
    <lineage>
        <taxon>Eukaryota</taxon>
        <taxon>Fungi</taxon>
        <taxon>Dikarya</taxon>
        <taxon>Basidiomycota</taxon>
        <taxon>Agaricomycotina</taxon>
        <taxon>Agaricomycetes</taxon>
        <taxon>Agaricomycetidae</taxon>
        <taxon>Boletales</taxon>
        <taxon>Coniophorineae</taxon>
        <taxon>Hygrophoropsidaceae</taxon>
        <taxon>Hygrophoropsis</taxon>
    </lineage>
</organism>
<proteinExistence type="predicted"/>
<comment type="caution">
    <text evidence="1">The sequence shown here is derived from an EMBL/GenBank/DDBJ whole genome shotgun (WGS) entry which is preliminary data.</text>
</comment>
<accession>A0ACB8AEJ5</accession>
<name>A0ACB8AEJ5_9AGAM</name>
<reference evidence="1" key="1">
    <citation type="journal article" date="2021" name="New Phytol.">
        <title>Evolutionary innovations through gain and loss of genes in the ectomycorrhizal Boletales.</title>
        <authorList>
            <person name="Wu G."/>
            <person name="Miyauchi S."/>
            <person name="Morin E."/>
            <person name="Kuo A."/>
            <person name="Drula E."/>
            <person name="Varga T."/>
            <person name="Kohler A."/>
            <person name="Feng B."/>
            <person name="Cao Y."/>
            <person name="Lipzen A."/>
            <person name="Daum C."/>
            <person name="Hundley H."/>
            <person name="Pangilinan J."/>
            <person name="Johnson J."/>
            <person name="Barry K."/>
            <person name="LaButti K."/>
            <person name="Ng V."/>
            <person name="Ahrendt S."/>
            <person name="Min B."/>
            <person name="Choi I.G."/>
            <person name="Park H."/>
            <person name="Plett J.M."/>
            <person name="Magnuson J."/>
            <person name="Spatafora J.W."/>
            <person name="Nagy L.G."/>
            <person name="Henrissat B."/>
            <person name="Grigoriev I.V."/>
            <person name="Yang Z.L."/>
            <person name="Xu J."/>
            <person name="Martin F.M."/>
        </authorList>
    </citation>
    <scope>NUCLEOTIDE SEQUENCE</scope>
    <source>
        <strain evidence="1">ATCC 28755</strain>
    </source>
</reference>
<keyword evidence="1" id="KW-0378">Hydrolase</keyword>
<gene>
    <name evidence="1" type="ORF">BJ138DRAFT_1006423</name>
</gene>
<sequence>MTVSRFSLGQLALFRLCRELISFPWLRYATDMSALARARKLDEIIGRDEEIRRVIQILCRRTKNSVVLLGEPGVGKTAVAEGLAYRMATNQVPQNLNGILYSLDLGALFAGAGEGEYEAVRVIFDHSVAATLLNESQFPAILFIDEIHLITVGRGQGGQGFGMDADDLLKPALVRGQFRCIGATTLAEFREHIEKDGALQRRFAQVIINEPTITEATTILRGIRERYERHYRVWIMDQAIVTAVNLAHRYLNSRRLPDSAVDLIDEACASAKVSQEMKPVINALEQSKIHITALIRALERDEHPGDAEALHEANIAQAKLSAELNRLEDQQAVNSRWVTMLRGAIQKKKQEVLKAQSLIRLEQRGPKFSDKTDDKNRRAVSTTSPDVITAASIAAIVERATKIPVQQLLDTDKSRLLDLQTSLEVKVFHS</sequence>
<dbReference type="Proteomes" id="UP000790377">
    <property type="component" value="Unassembled WGS sequence"/>
</dbReference>
<evidence type="ECO:0000313" key="2">
    <source>
        <dbReference type="Proteomes" id="UP000790377"/>
    </source>
</evidence>